<dbReference type="AlphaFoldDB" id="L1JB47"/>
<reference evidence="8" key="3">
    <citation type="submission" date="2015-06" db="UniProtKB">
        <authorList>
            <consortium name="EnsemblProtists"/>
        </authorList>
    </citation>
    <scope>IDENTIFICATION</scope>
</reference>
<dbReference type="Proteomes" id="UP000011087">
    <property type="component" value="Unassembled WGS sequence"/>
</dbReference>
<evidence type="ECO:0000313" key="7">
    <source>
        <dbReference type="EMBL" id="EKX45324.1"/>
    </source>
</evidence>
<name>L1JB47_GUITC</name>
<dbReference type="InterPro" id="IPR036049">
    <property type="entry name" value="Ribosomal_uL29_sf"/>
</dbReference>
<dbReference type="eggNOG" id="KOG3331">
    <property type="taxonomic scope" value="Eukaryota"/>
</dbReference>
<dbReference type="InterPro" id="IPR001854">
    <property type="entry name" value="Ribosomal_uL29"/>
</dbReference>
<evidence type="ECO:0000256" key="6">
    <source>
        <dbReference type="ARBA" id="ARBA00035289"/>
    </source>
</evidence>
<dbReference type="Gene3D" id="6.10.330.20">
    <property type="match status" value="1"/>
</dbReference>
<dbReference type="HOGENOM" id="CLU_1177315_0_0_1"/>
<dbReference type="InterPro" id="IPR010729">
    <property type="entry name" value="Ribosomal_uL29_mit"/>
</dbReference>
<proteinExistence type="inferred from homology"/>
<accession>L1JB47</accession>
<dbReference type="EMBL" id="JH993000">
    <property type="protein sequence ID" value="EKX45324.1"/>
    <property type="molecule type" value="Genomic_DNA"/>
</dbReference>
<sequence>MALMAVRRGGWREGWKMMVETRTRLISHTVPSPLALSLASSSRGMVMSNGAAASSWMHLQKQFSASPAFCGRSPFGTFSPFSVFATSAMQLEKASVSQPHGERRSFSTTSVKHKLDDFFTSMPAVDEDGNPIYPAVGRSWRAEELRQKSFEDLHKIWWLCLKERNSLALERHEARARGVTPLNPSRFRKLRKTMARIRVVLGERSRMKLMLKKYCKRHGIEAMSNEDLRKFIDDLK</sequence>
<dbReference type="PaxDb" id="55529-EKX45324"/>
<dbReference type="PANTHER" id="PTHR21183:SF18">
    <property type="entry name" value="LARGE RIBOSOMAL SUBUNIT PROTEIN UL29M"/>
    <property type="match status" value="1"/>
</dbReference>
<dbReference type="GO" id="GO:0005762">
    <property type="term" value="C:mitochondrial large ribosomal subunit"/>
    <property type="evidence" value="ECO:0007669"/>
    <property type="project" value="TreeGrafter"/>
</dbReference>
<keyword evidence="5" id="KW-0687">Ribonucleoprotein</keyword>
<keyword evidence="3" id="KW-0689">Ribosomal protein</keyword>
<gene>
    <name evidence="7" type="ORF">GUITHDRAFT_94796</name>
</gene>
<dbReference type="EnsemblProtists" id="EKX45324">
    <property type="protein sequence ID" value="EKX45324"/>
    <property type="gene ID" value="GUITHDRAFT_94796"/>
</dbReference>
<dbReference type="GO" id="GO:0003735">
    <property type="term" value="F:structural constituent of ribosome"/>
    <property type="evidence" value="ECO:0007669"/>
    <property type="project" value="InterPro"/>
</dbReference>
<keyword evidence="4" id="KW-0496">Mitochondrion</keyword>
<dbReference type="InterPro" id="IPR038340">
    <property type="entry name" value="MRP-L47_sf"/>
</dbReference>
<evidence type="ECO:0000256" key="3">
    <source>
        <dbReference type="ARBA" id="ARBA00022980"/>
    </source>
</evidence>
<comment type="similarity">
    <text evidence="2">Belongs to the universal ribosomal protein uL29 family.</text>
</comment>
<dbReference type="OrthoDB" id="270763at2759"/>
<evidence type="ECO:0000313" key="8">
    <source>
        <dbReference type="EnsemblProtists" id="EKX45324"/>
    </source>
</evidence>
<dbReference type="KEGG" id="gtt:GUITHDRAFT_94796"/>
<evidence type="ECO:0000256" key="1">
    <source>
        <dbReference type="ARBA" id="ARBA00004173"/>
    </source>
</evidence>
<evidence type="ECO:0000313" key="9">
    <source>
        <dbReference type="Proteomes" id="UP000011087"/>
    </source>
</evidence>
<organism evidence="7">
    <name type="scientific">Guillardia theta (strain CCMP2712)</name>
    <name type="common">Cryptophyte</name>
    <dbReference type="NCBI Taxonomy" id="905079"/>
    <lineage>
        <taxon>Eukaryota</taxon>
        <taxon>Cryptophyceae</taxon>
        <taxon>Pyrenomonadales</taxon>
        <taxon>Geminigeraceae</taxon>
        <taxon>Guillardia</taxon>
    </lineage>
</organism>
<dbReference type="RefSeq" id="XP_005832304.1">
    <property type="nucleotide sequence ID" value="XM_005832247.1"/>
</dbReference>
<dbReference type="GO" id="GO:0032543">
    <property type="term" value="P:mitochondrial translation"/>
    <property type="evidence" value="ECO:0007669"/>
    <property type="project" value="TreeGrafter"/>
</dbReference>
<dbReference type="NCBIfam" id="TIGR00012">
    <property type="entry name" value="L29"/>
    <property type="match status" value="1"/>
</dbReference>
<reference evidence="7 9" key="1">
    <citation type="journal article" date="2012" name="Nature">
        <title>Algal genomes reveal evolutionary mosaicism and the fate of nucleomorphs.</title>
        <authorList>
            <consortium name="DOE Joint Genome Institute"/>
            <person name="Curtis B.A."/>
            <person name="Tanifuji G."/>
            <person name="Burki F."/>
            <person name="Gruber A."/>
            <person name="Irimia M."/>
            <person name="Maruyama S."/>
            <person name="Arias M.C."/>
            <person name="Ball S.G."/>
            <person name="Gile G.H."/>
            <person name="Hirakawa Y."/>
            <person name="Hopkins J.F."/>
            <person name="Kuo A."/>
            <person name="Rensing S.A."/>
            <person name="Schmutz J."/>
            <person name="Symeonidi A."/>
            <person name="Elias M."/>
            <person name="Eveleigh R.J."/>
            <person name="Herman E.K."/>
            <person name="Klute M.J."/>
            <person name="Nakayama T."/>
            <person name="Obornik M."/>
            <person name="Reyes-Prieto A."/>
            <person name="Armbrust E.V."/>
            <person name="Aves S.J."/>
            <person name="Beiko R.G."/>
            <person name="Coutinho P."/>
            <person name="Dacks J.B."/>
            <person name="Durnford D.G."/>
            <person name="Fast N.M."/>
            <person name="Green B.R."/>
            <person name="Grisdale C.J."/>
            <person name="Hempel F."/>
            <person name="Henrissat B."/>
            <person name="Hoppner M.P."/>
            <person name="Ishida K."/>
            <person name="Kim E."/>
            <person name="Koreny L."/>
            <person name="Kroth P.G."/>
            <person name="Liu Y."/>
            <person name="Malik S.B."/>
            <person name="Maier U.G."/>
            <person name="McRose D."/>
            <person name="Mock T."/>
            <person name="Neilson J.A."/>
            <person name="Onodera N.T."/>
            <person name="Poole A.M."/>
            <person name="Pritham E.J."/>
            <person name="Richards T.A."/>
            <person name="Rocap G."/>
            <person name="Roy S.W."/>
            <person name="Sarai C."/>
            <person name="Schaack S."/>
            <person name="Shirato S."/>
            <person name="Slamovits C.H."/>
            <person name="Spencer D.F."/>
            <person name="Suzuki S."/>
            <person name="Worden A.Z."/>
            <person name="Zauner S."/>
            <person name="Barry K."/>
            <person name="Bell C."/>
            <person name="Bharti A.K."/>
            <person name="Crow J.A."/>
            <person name="Grimwood J."/>
            <person name="Kramer R."/>
            <person name="Lindquist E."/>
            <person name="Lucas S."/>
            <person name="Salamov A."/>
            <person name="McFadden G.I."/>
            <person name="Lane C.E."/>
            <person name="Keeling P.J."/>
            <person name="Gray M.W."/>
            <person name="Grigoriev I.V."/>
            <person name="Archibald J.M."/>
        </authorList>
    </citation>
    <scope>NUCLEOTIDE SEQUENCE</scope>
    <source>
        <strain evidence="7 9">CCMP2712</strain>
    </source>
</reference>
<comment type="subcellular location">
    <subcellularLocation>
        <location evidence="1">Mitochondrion</location>
    </subcellularLocation>
</comment>
<evidence type="ECO:0000256" key="2">
    <source>
        <dbReference type="ARBA" id="ARBA00009254"/>
    </source>
</evidence>
<dbReference type="STRING" id="905079.L1JB47"/>
<dbReference type="Pfam" id="PF06984">
    <property type="entry name" value="MRP-L47"/>
    <property type="match status" value="1"/>
</dbReference>
<dbReference type="PANTHER" id="PTHR21183">
    <property type="entry name" value="RIBOSOMAL PROTEIN L47, MITOCHONDRIAL-RELATED"/>
    <property type="match status" value="1"/>
</dbReference>
<reference evidence="9" key="2">
    <citation type="submission" date="2012-11" db="EMBL/GenBank/DDBJ databases">
        <authorList>
            <person name="Kuo A."/>
            <person name="Curtis B.A."/>
            <person name="Tanifuji G."/>
            <person name="Burki F."/>
            <person name="Gruber A."/>
            <person name="Irimia M."/>
            <person name="Maruyama S."/>
            <person name="Arias M.C."/>
            <person name="Ball S.G."/>
            <person name="Gile G.H."/>
            <person name="Hirakawa Y."/>
            <person name="Hopkins J.F."/>
            <person name="Rensing S.A."/>
            <person name="Schmutz J."/>
            <person name="Symeonidi A."/>
            <person name="Elias M."/>
            <person name="Eveleigh R.J."/>
            <person name="Herman E.K."/>
            <person name="Klute M.J."/>
            <person name="Nakayama T."/>
            <person name="Obornik M."/>
            <person name="Reyes-Prieto A."/>
            <person name="Armbrust E.V."/>
            <person name="Aves S.J."/>
            <person name="Beiko R.G."/>
            <person name="Coutinho P."/>
            <person name="Dacks J.B."/>
            <person name="Durnford D.G."/>
            <person name="Fast N.M."/>
            <person name="Green B.R."/>
            <person name="Grisdale C."/>
            <person name="Hempe F."/>
            <person name="Henrissat B."/>
            <person name="Hoppner M.P."/>
            <person name="Ishida K.-I."/>
            <person name="Kim E."/>
            <person name="Koreny L."/>
            <person name="Kroth P.G."/>
            <person name="Liu Y."/>
            <person name="Malik S.-B."/>
            <person name="Maier U.G."/>
            <person name="McRose D."/>
            <person name="Mock T."/>
            <person name="Neilson J.A."/>
            <person name="Onodera N.T."/>
            <person name="Poole A.M."/>
            <person name="Pritham E.J."/>
            <person name="Richards T.A."/>
            <person name="Rocap G."/>
            <person name="Roy S.W."/>
            <person name="Sarai C."/>
            <person name="Schaack S."/>
            <person name="Shirato S."/>
            <person name="Slamovits C.H."/>
            <person name="Spencer D.F."/>
            <person name="Suzuki S."/>
            <person name="Worden A.Z."/>
            <person name="Zauner S."/>
            <person name="Barry K."/>
            <person name="Bell C."/>
            <person name="Bharti A.K."/>
            <person name="Crow J.A."/>
            <person name="Grimwood J."/>
            <person name="Kramer R."/>
            <person name="Lindquist E."/>
            <person name="Lucas S."/>
            <person name="Salamov A."/>
            <person name="McFadden G.I."/>
            <person name="Lane C.E."/>
            <person name="Keeling P.J."/>
            <person name="Gray M.W."/>
            <person name="Grigoriev I.V."/>
            <person name="Archibald J.M."/>
        </authorList>
    </citation>
    <scope>NUCLEOTIDE SEQUENCE</scope>
    <source>
        <strain evidence="9">CCMP2712</strain>
    </source>
</reference>
<evidence type="ECO:0000256" key="5">
    <source>
        <dbReference type="ARBA" id="ARBA00023274"/>
    </source>
</evidence>
<evidence type="ECO:0000256" key="4">
    <source>
        <dbReference type="ARBA" id="ARBA00023128"/>
    </source>
</evidence>
<dbReference type="SUPFAM" id="SSF46561">
    <property type="entry name" value="Ribosomal protein L29 (L29p)"/>
    <property type="match status" value="1"/>
</dbReference>
<protein>
    <recommendedName>
        <fullName evidence="6">Large ribosomal subunit protein uL29m</fullName>
    </recommendedName>
</protein>
<keyword evidence="9" id="KW-1185">Reference proteome</keyword>
<dbReference type="GeneID" id="17301869"/>